<name>A0A6A6V1G3_9PLEO</name>
<gene>
    <name evidence="1" type="ORF">M011DRAFT_221915</name>
</gene>
<keyword evidence="2" id="KW-1185">Reference proteome</keyword>
<evidence type="ECO:0000313" key="2">
    <source>
        <dbReference type="Proteomes" id="UP000799440"/>
    </source>
</evidence>
<dbReference type="Proteomes" id="UP000799440">
    <property type="component" value="Unassembled WGS sequence"/>
</dbReference>
<organism evidence="1 2">
    <name type="scientific">Sporormia fimetaria CBS 119925</name>
    <dbReference type="NCBI Taxonomy" id="1340428"/>
    <lineage>
        <taxon>Eukaryota</taxon>
        <taxon>Fungi</taxon>
        <taxon>Dikarya</taxon>
        <taxon>Ascomycota</taxon>
        <taxon>Pezizomycotina</taxon>
        <taxon>Dothideomycetes</taxon>
        <taxon>Pleosporomycetidae</taxon>
        <taxon>Pleosporales</taxon>
        <taxon>Sporormiaceae</taxon>
        <taxon>Sporormia</taxon>
    </lineage>
</organism>
<evidence type="ECO:0000313" key="1">
    <source>
        <dbReference type="EMBL" id="KAF2743470.1"/>
    </source>
</evidence>
<proteinExistence type="predicted"/>
<protein>
    <submittedName>
        <fullName evidence="1">Uncharacterized protein</fullName>
    </submittedName>
</protein>
<dbReference type="AlphaFoldDB" id="A0A6A6V1G3"/>
<accession>A0A6A6V1G3</accession>
<sequence length="222" mass="25325">MRTAAARWAAFIVQFAFDLSHAGFLTTLGSAALAVTYDKTTRNTYCFVIGLCDHQLERFIDEIDKLKQHALDPRLPATIWQAVLTDVRFIRAAHRRVKLEAIQLQTGMHLTIEQSLLKKAALDIDAITHKVTVLWHCLAWDEFALKTLIQSHKKLDQVFPETHRSSTKNRELDIRRRNAYDLLNSLQSRTASSIQHANIELLTVRFNHPSRGSSTCIQSSLH</sequence>
<reference evidence="1" key="1">
    <citation type="journal article" date="2020" name="Stud. Mycol.">
        <title>101 Dothideomycetes genomes: a test case for predicting lifestyles and emergence of pathogens.</title>
        <authorList>
            <person name="Haridas S."/>
            <person name="Albert R."/>
            <person name="Binder M."/>
            <person name="Bloem J."/>
            <person name="Labutti K."/>
            <person name="Salamov A."/>
            <person name="Andreopoulos B."/>
            <person name="Baker S."/>
            <person name="Barry K."/>
            <person name="Bills G."/>
            <person name="Bluhm B."/>
            <person name="Cannon C."/>
            <person name="Castanera R."/>
            <person name="Culley D."/>
            <person name="Daum C."/>
            <person name="Ezra D."/>
            <person name="Gonzalez J."/>
            <person name="Henrissat B."/>
            <person name="Kuo A."/>
            <person name="Liang C."/>
            <person name="Lipzen A."/>
            <person name="Lutzoni F."/>
            <person name="Magnuson J."/>
            <person name="Mondo S."/>
            <person name="Nolan M."/>
            <person name="Ohm R."/>
            <person name="Pangilinan J."/>
            <person name="Park H.-J."/>
            <person name="Ramirez L."/>
            <person name="Alfaro M."/>
            <person name="Sun H."/>
            <person name="Tritt A."/>
            <person name="Yoshinaga Y."/>
            <person name="Zwiers L.-H."/>
            <person name="Turgeon B."/>
            <person name="Goodwin S."/>
            <person name="Spatafora J."/>
            <person name="Crous P."/>
            <person name="Grigoriev I."/>
        </authorList>
    </citation>
    <scope>NUCLEOTIDE SEQUENCE</scope>
    <source>
        <strain evidence="1">CBS 119925</strain>
    </source>
</reference>
<dbReference type="EMBL" id="MU006597">
    <property type="protein sequence ID" value="KAF2743470.1"/>
    <property type="molecule type" value="Genomic_DNA"/>
</dbReference>
<dbReference type="OrthoDB" id="3796055at2759"/>